<dbReference type="AlphaFoldDB" id="O62312"/>
<dbReference type="PaxDb" id="6239-M01G12.6"/>
<gene>
    <name evidence="1" type="ORF">CELE_M01G12.6</name>
    <name evidence="1 3" type="ORF">M01G12.6</name>
</gene>
<dbReference type="Proteomes" id="UP000001940">
    <property type="component" value="Chromosome I"/>
</dbReference>
<protein>
    <submittedName>
        <fullName evidence="1">G_PROTEIN_RECEP_F1_2 domain-containing protein</fullName>
    </submittedName>
</protein>
<reference evidence="1 2" key="1">
    <citation type="journal article" date="1998" name="Science">
        <title>Genome sequence of the nematode C. elegans: a platform for investigating biology.</title>
        <authorList>
            <consortium name="The C. elegans sequencing consortium"/>
            <person name="Sulson J.E."/>
            <person name="Waterston R."/>
        </authorList>
    </citation>
    <scope>NUCLEOTIDE SEQUENCE [LARGE SCALE GENOMIC DNA]</scope>
    <source>
        <strain evidence="1 2">Bristol N2</strain>
    </source>
</reference>
<accession>O62312</accession>
<sequence>MRGVIWSSNYAEMSFDPDETVAAQCSPTLANTEMTGIPDMQWWINGIQVLYPKFTCFEQK</sequence>
<dbReference type="AGR" id="WB:WBGene00010820"/>
<keyword evidence="2" id="KW-1185">Reference proteome</keyword>
<dbReference type="EMBL" id="BX284601">
    <property type="protein sequence ID" value="CAB04615.3"/>
    <property type="molecule type" value="Genomic_DNA"/>
</dbReference>
<dbReference type="WormBase" id="M01G12.6">
    <property type="protein sequence ID" value="CE54028"/>
    <property type="gene ID" value="WBGene00010820"/>
</dbReference>
<evidence type="ECO:0000313" key="1">
    <source>
        <dbReference type="EMBL" id="CAB04615.3"/>
    </source>
</evidence>
<dbReference type="InParanoid" id="O62312"/>
<dbReference type="PhylomeDB" id="O62312"/>
<name>O62312_CAEEL</name>
<proteinExistence type="predicted"/>
<dbReference type="UCSC" id="M01G12.6">
    <property type="organism name" value="c. elegans"/>
</dbReference>
<evidence type="ECO:0000313" key="2">
    <source>
        <dbReference type="Proteomes" id="UP000001940"/>
    </source>
</evidence>
<dbReference type="HOGENOM" id="CLU_546582_0_0_1"/>
<evidence type="ECO:0000313" key="3">
    <source>
        <dbReference type="WormBase" id="M01G12.6"/>
    </source>
</evidence>
<organism evidence="1 2">
    <name type="scientific">Caenorhabditis elegans</name>
    <dbReference type="NCBI Taxonomy" id="6239"/>
    <lineage>
        <taxon>Eukaryota</taxon>
        <taxon>Metazoa</taxon>
        <taxon>Ecdysozoa</taxon>
        <taxon>Nematoda</taxon>
        <taxon>Chromadorea</taxon>
        <taxon>Rhabditida</taxon>
        <taxon>Rhabditina</taxon>
        <taxon>Rhabditomorpha</taxon>
        <taxon>Rhabditoidea</taxon>
        <taxon>Rhabditidae</taxon>
        <taxon>Peloderinae</taxon>
        <taxon>Caenorhabditis</taxon>
    </lineage>
</organism>